<protein>
    <submittedName>
        <fullName evidence="2">Uncharacterized protein</fullName>
    </submittedName>
</protein>
<feature type="chain" id="PRO_5015467297" evidence="1">
    <location>
        <begin position="21"/>
        <end position="143"/>
    </location>
</feature>
<evidence type="ECO:0000256" key="1">
    <source>
        <dbReference type="SAM" id="SignalP"/>
    </source>
</evidence>
<evidence type="ECO:0000313" key="3">
    <source>
        <dbReference type="Proteomes" id="UP000239480"/>
    </source>
</evidence>
<reference evidence="2 3" key="1">
    <citation type="submission" date="2018-03" db="EMBL/GenBank/DDBJ databases">
        <title>Genomic Encyclopedia of Archaeal and Bacterial Type Strains, Phase II (KMG-II): from individual species to whole genera.</title>
        <authorList>
            <person name="Goeker M."/>
        </authorList>
    </citation>
    <scope>NUCLEOTIDE SEQUENCE [LARGE SCALE GENOMIC DNA]</scope>
    <source>
        <strain evidence="2 3">DSM 29328</strain>
    </source>
</reference>
<proteinExistence type="predicted"/>
<gene>
    <name evidence="2" type="ORF">CLV78_104182</name>
</gene>
<accession>A0A2T0RRB3</accession>
<feature type="signal peptide" evidence="1">
    <location>
        <begin position="1"/>
        <end position="20"/>
    </location>
</feature>
<evidence type="ECO:0000313" key="2">
    <source>
        <dbReference type="EMBL" id="PRY23691.1"/>
    </source>
</evidence>
<dbReference type="Proteomes" id="UP000239480">
    <property type="component" value="Unassembled WGS sequence"/>
</dbReference>
<keyword evidence="3" id="KW-1185">Reference proteome</keyword>
<sequence>MLRFALTTALTLSLAAPAFASSQLANGLGIDASDYTTAEIAALRSAVADDETAAANFYRKNNGASSADTTEQAIASALADDDRASARSIKASASGETLSTKSVGISAGHQQLADNLGVDANEYSLAELVHLKGVRSSDNGRGE</sequence>
<dbReference type="AlphaFoldDB" id="A0A2T0RRB3"/>
<dbReference type="EMBL" id="PVTD01000004">
    <property type="protein sequence ID" value="PRY23691.1"/>
    <property type="molecule type" value="Genomic_DNA"/>
</dbReference>
<organism evidence="2 3">
    <name type="scientific">Aliiruegeria haliotis</name>
    <dbReference type="NCBI Taxonomy" id="1280846"/>
    <lineage>
        <taxon>Bacteria</taxon>
        <taxon>Pseudomonadati</taxon>
        <taxon>Pseudomonadota</taxon>
        <taxon>Alphaproteobacteria</taxon>
        <taxon>Rhodobacterales</taxon>
        <taxon>Roseobacteraceae</taxon>
        <taxon>Aliiruegeria</taxon>
    </lineage>
</organism>
<keyword evidence="1" id="KW-0732">Signal</keyword>
<name>A0A2T0RRB3_9RHOB</name>
<comment type="caution">
    <text evidence="2">The sequence shown here is derived from an EMBL/GenBank/DDBJ whole genome shotgun (WGS) entry which is preliminary data.</text>
</comment>